<dbReference type="PROSITE" id="PS51194">
    <property type="entry name" value="HELICASE_CTER"/>
    <property type="match status" value="1"/>
</dbReference>
<dbReference type="Pfam" id="PF17764">
    <property type="entry name" value="PriA_3primeBD"/>
    <property type="match status" value="1"/>
</dbReference>
<feature type="binding site" evidence="12">
    <location>
        <position position="497"/>
    </location>
    <ligand>
        <name>Zn(2+)</name>
        <dbReference type="ChEBI" id="CHEBI:29105"/>
        <label>1</label>
    </ligand>
</feature>
<feature type="domain" description="Helicase C-terminal" evidence="14">
    <location>
        <begin position="492"/>
        <end position="646"/>
    </location>
</feature>
<dbReference type="Proteomes" id="UP000823964">
    <property type="component" value="Unassembled WGS sequence"/>
</dbReference>
<keyword evidence="4 12" id="KW-0547">Nucleotide-binding</keyword>
<evidence type="ECO:0000256" key="9">
    <source>
        <dbReference type="ARBA" id="ARBA00023125"/>
    </source>
</evidence>
<comment type="cofactor">
    <cofactor evidence="12">
        <name>Zn(2+)</name>
        <dbReference type="ChEBI" id="CHEBI:29105"/>
    </cofactor>
    <text evidence="12">Binds 2 zinc ions per subunit.</text>
</comment>
<dbReference type="Pfam" id="PF18074">
    <property type="entry name" value="PriA_C"/>
    <property type="match status" value="1"/>
</dbReference>
<keyword evidence="3 12" id="KW-0479">Metal-binding</keyword>
<feature type="binding site" evidence="12">
    <location>
        <position position="484"/>
    </location>
    <ligand>
        <name>Zn(2+)</name>
        <dbReference type="ChEBI" id="CHEBI:29105"/>
        <label>2</label>
    </ligand>
</feature>
<feature type="binding site" evidence="12">
    <location>
        <position position="460"/>
    </location>
    <ligand>
        <name>Zn(2+)</name>
        <dbReference type="ChEBI" id="CHEBI:29105"/>
        <label>1</label>
    </ligand>
</feature>
<dbReference type="AlphaFoldDB" id="A0A9D1VAT2"/>
<dbReference type="InterPro" id="IPR042115">
    <property type="entry name" value="PriA_3primeBD_sf"/>
</dbReference>
<keyword evidence="10 12" id="KW-0413">Isomerase</keyword>
<dbReference type="PANTHER" id="PTHR30580:SF0">
    <property type="entry name" value="PRIMOSOMAL PROTEIN N"/>
    <property type="match status" value="1"/>
</dbReference>
<dbReference type="CDD" id="cd17929">
    <property type="entry name" value="DEXHc_priA"/>
    <property type="match status" value="1"/>
</dbReference>
<keyword evidence="5 12" id="KW-0378">Hydrolase</keyword>
<sequence>MQELFSEAPPLKLARVLVDGRDDMALDYAIPPGLESVSRGFRVEVPLRGGKAVGTVLDLVDPDPALRNRLRAILRAIDERPIVSPTLLDLAEWASHYYAVPVEQMIRCMVPEAVRQERHEEKTRKVLHLLHMPDDEQLNKINARAPRQASLLRQLQAADGQRAALSDLGGSSALAPARALERRGLVEITEEQVKRDPAGNEVFAPSQPLELNEEQARALACINEAFDAGSSRPLLLQGVTGSGKTEVYLQAAARAMAAGKGVLILVPEISLTPQTMARFKSRFAESPGAVAILHSAMSDGERFDEWHAIRRGQARIAIGPRSAVFAPVQQLGLIIVDEEHDASYKQENSPRYQGRDLAVLRARMEGATIVLGSATPSLESLHNAQTGKYRMLRLDHRADGQRLPLTRVLDMRTEPKDKRYQGILSERLRMAIDERLARGEQTILFLNRRGFARSLQCPDCGHIVTCEHCSLPLTYHVTENRLICHICGFRAVVPHACPECGSRGILLEGCGTQKVEAILRRCYPQARLQRIDADVAARKNALRDILADFRAHRIDILLGTQMISKGLDFPGVTLVGVLNADIGLSIPDPRAGERSFQLLTQVAGRAGRGELDGEVIIQTFTPQAPAIQFARRHDTDGFAEAELELRRRFNYPPFSHMAVLTVRSVQEELARFGIESLHRRLEQALPPTVQLSPPIPSPIAKSYGQYRYQCTLCAPGARVIAEIGSREIQAMGFGEDIIATLDIDAYTFS</sequence>
<reference evidence="15" key="2">
    <citation type="submission" date="2021-04" db="EMBL/GenBank/DDBJ databases">
        <authorList>
            <person name="Gilroy R."/>
        </authorList>
    </citation>
    <scope>NUCLEOTIDE SEQUENCE</scope>
    <source>
        <strain evidence="15">14975</strain>
    </source>
</reference>
<evidence type="ECO:0000256" key="2">
    <source>
        <dbReference type="ARBA" id="ARBA00022705"/>
    </source>
</evidence>
<dbReference type="Gene3D" id="3.40.1440.60">
    <property type="entry name" value="PriA, 3(prime) DNA-binding domain"/>
    <property type="match status" value="1"/>
</dbReference>
<dbReference type="EMBL" id="DXFQ01000058">
    <property type="protein sequence ID" value="HIX19706.1"/>
    <property type="molecule type" value="Genomic_DNA"/>
</dbReference>
<evidence type="ECO:0000256" key="7">
    <source>
        <dbReference type="ARBA" id="ARBA00022833"/>
    </source>
</evidence>
<feature type="binding site" evidence="12">
    <location>
        <position position="457"/>
    </location>
    <ligand>
        <name>Zn(2+)</name>
        <dbReference type="ChEBI" id="CHEBI:29105"/>
        <label>1</label>
    </ligand>
</feature>
<dbReference type="CDD" id="cd18804">
    <property type="entry name" value="SF2_C_priA"/>
    <property type="match status" value="1"/>
</dbReference>
<dbReference type="GO" id="GO:0008270">
    <property type="term" value="F:zinc ion binding"/>
    <property type="evidence" value="ECO:0007669"/>
    <property type="project" value="UniProtKB-UniRule"/>
</dbReference>
<dbReference type="Gene3D" id="3.40.50.300">
    <property type="entry name" value="P-loop containing nucleotide triphosphate hydrolases"/>
    <property type="match status" value="2"/>
</dbReference>
<feature type="binding site" evidence="12">
    <location>
        <position position="487"/>
    </location>
    <ligand>
        <name>Zn(2+)</name>
        <dbReference type="ChEBI" id="CHEBI:29105"/>
        <label>2</label>
    </ligand>
</feature>
<dbReference type="FunFam" id="3.40.50.300:FF:000489">
    <property type="entry name" value="Primosome assembly protein PriA"/>
    <property type="match status" value="1"/>
</dbReference>
<dbReference type="GO" id="GO:0043138">
    <property type="term" value="F:3'-5' DNA helicase activity"/>
    <property type="evidence" value="ECO:0007669"/>
    <property type="project" value="UniProtKB-EC"/>
</dbReference>
<comment type="catalytic activity">
    <reaction evidence="12">
        <text>Couples ATP hydrolysis with the unwinding of duplex DNA by translocating in the 3'-5' direction.</text>
        <dbReference type="EC" id="5.6.2.4"/>
    </reaction>
</comment>
<dbReference type="GO" id="GO:0006269">
    <property type="term" value="P:DNA replication, synthesis of primer"/>
    <property type="evidence" value="ECO:0007669"/>
    <property type="project" value="UniProtKB-KW"/>
</dbReference>
<dbReference type="InterPro" id="IPR001650">
    <property type="entry name" value="Helicase_C-like"/>
</dbReference>
<reference evidence="15" key="1">
    <citation type="journal article" date="2021" name="PeerJ">
        <title>Extensive microbial diversity within the chicken gut microbiome revealed by metagenomics and culture.</title>
        <authorList>
            <person name="Gilroy R."/>
            <person name="Ravi A."/>
            <person name="Getino M."/>
            <person name="Pursley I."/>
            <person name="Horton D.L."/>
            <person name="Alikhan N.F."/>
            <person name="Baker D."/>
            <person name="Gharbi K."/>
            <person name="Hall N."/>
            <person name="Watson M."/>
            <person name="Adriaenssens E.M."/>
            <person name="Foster-Nyarko E."/>
            <person name="Jarju S."/>
            <person name="Secka A."/>
            <person name="Antonio M."/>
            <person name="Oren A."/>
            <person name="Chaudhuri R.R."/>
            <person name="La Ragione R."/>
            <person name="Hildebrand F."/>
            <person name="Pallen M.J."/>
        </authorList>
    </citation>
    <scope>NUCLEOTIDE SEQUENCE</scope>
    <source>
        <strain evidence="15">14975</strain>
    </source>
</reference>
<feature type="binding site" evidence="12">
    <location>
        <position position="469"/>
    </location>
    <ligand>
        <name>Zn(2+)</name>
        <dbReference type="ChEBI" id="CHEBI:29105"/>
        <label>2</label>
    </ligand>
</feature>
<comment type="similarity">
    <text evidence="12">Belongs to the helicase family. PriA subfamily.</text>
</comment>
<keyword evidence="9 12" id="KW-0238">DNA-binding</keyword>
<evidence type="ECO:0000256" key="5">
    <source>
        <dbReference type="ARBA" id="ARBA00022801"/>
    </source>
</evidence>
<keyword evidence="7 12" id="KW-0862">Zinc</keyword>
<evidence type="ECO:0000256" key="3">
    <source>
        <dbReference type="ARBA" id="ARBA00022723"/>
    </source>
</evidence>
<dbReference type="Pfam" id="PF00271">
    <property type="entry name" value="Helicase_C"/>
    <property type="match status" value="1"/>
</dbReference>
<dbReference type="InterPro" id="IPR041236">
    <property type="entry name" value="PriA_C"/>
</dbReference>
<evidence type="ECO:0000256" key="1">
    <source>
        <dbReference type="ARBA" id="ARBA00022515"/>
    </source>
</evidence>
<feature type="binding site" evidence="12">
    <location>
        <position position="466"/>
    </location>
    <ligand>
        <name>Zn(2+)</name>
        <dbReference type="ChEBI" id="CHEBI:29105"/>
        <label>2</label>
    </ligand>
</feature>
<gene>
    <name evidence="12 15" type="primary">priA</name>
    <name evidence="15" type="ORF">H9862_03775</name>
</gene>
<evidence type="ECO:0000256" key="4">
    <source>
        <dbReference type="ARBA" id="ARBA00022741"/>
    </source>
</evidence>
<keyword evidence="1 12" id="KW-0639">Primosome</keyword>
<evidence type="ECO:0000259" key="13">
    <source>
        <dbReference type="PROSITE" id="PS51192"/>
    </source>
</evidence>
<dbReference type="HAMAP" id="MF_00983">
    <property type="entry name" value="PriA"/>
    <property type="match status" value="1"/>
</dbReference>
<dbReference type="GO" id="GO:0006310">
    <property type="term" value="P:DNA recombination"/>
    <property type="evidence" value="ECO:0007669"/>
    <property type="project" value="InterPro"/>
</dbReference>
<dbReference type="PANTHER" id="PTHR30580">
    <property type="entry name" value="PRIMOSOMAL PROTEIN N"/>
    <property type="match status" value="1"/>
</dbReference>
<evidence type="ECO:0000313" key="16">
    <source>
        <dbReference type="Proteomes" id="UP000823964"/>
    </source>
</evidence>
<name>A0A9D1VAT2_9BACT</name>
<dbReference type="SMART" id="SM00487">
    <property type="entry name" value="DEXDc"/>
    <property type="match status" value="1"/>
</dbReference>
<dbReference type="GO" id="GO:0005524">
    <property type="term" value="F:ATP binding"/>
    <property type="evidence" value="ECO:0007669"/>
    <property type="project" value="UniProtKB-UniRule"/>
</dbReference>
<dbReference type="InterPro" id="IPR027417">
    <property type="entry name" value="P-loop_NTPase"/>
</dbReference>
<evidence type="ECO:0000313" key="15">
    <source>
        <dbReference type="EMBL" id="HIX19706.1"/>
    </source>
</evidence>
<dbReference type="InterPro" id="IPR041222">
    <property type="entry name" value="PriA_3primeBD"/>
</dbReference>
<comment type="caution">
    <text evidence="15">The sequence shown here is derived from an EMBL/GenBank/DDBJ whole genome shotgun (WGS) entry which is preliminary data.</text>
</comment>
<evidence type="ECO:0000259" key="14">
    <source>
        <dbReference type="PROSITE" id="PS51194"/>
    </source>
</evidence>
<accession>A0A9D1VAT2</accession>
<evidence type="ECO:0000256" key="6">
    <source>
        <dbReference type="ARBA" id="ARBA00022806"/>
    </source>
</evidence>
<keyword evidence="8 12" id="KW-0067">ATP-binding</keyword>
<dbReference type="GO" id="GO:0016787">
    <property type="term" value="F:hydrolase activity"/>
    <property type="evidence" value="ECO:0007669"/>
    <property type="project" value="UniProtKB-KW"/>
</dbReference>
<dbReference type="Pfam" id="PF00270">
    <property type="entry name" value="DEAD"/>
    <property type="match status" value="1"/>
</dbReference>
<dbReference type="GO" id="GO:1990077">
    <property type="term" value="C:primosome complex"/>
    <property type="evidence" value="ECO:0007669"/>
    <property type="project" value="UniProtKB-UniRule"/>
</dbReference>
<dbReference type="SUPFAM" id="SSF52540">
    <property type="entry name" value="P-loop containing nucleoside triphosphate hydrolases"/>
    <property type="match status" value="2"/>
</dbReference>
<evidence type="ECO:0000256" key="11">
    <source>
        <dbReference type="ARBA" id="ARBA00048988"/>
    </source>
</evidence>
<evidence type="ECO:0000256" key="8">
    <source>
        <dbReference type="ARBA" id="ARBA00022840"/>
    </source>
</evidence>
<organism evidence="15 16">
    <name type="scientific">Candidatus Akkermansia intestinigallinarum</name>
    <dbReference type="NCBI Taxonomy" id="2838431"/>
    <lineage>
        <taxon>Bacteria</taxon>
        <taxon>Pseudomonadati</taxon>
        <taxon>Verrucomicrobiota</taxon>
        <taxon>Verrucomicrobiia</taxon>
        <taxon>Verrucomicrobiales</taxon>
        <taxon>Akkermansiaceae</taxon>
        <taxon>Akkermansia</taxon>
    </lineage>
</organism>
<evidence type="ECO:0000256" key="10">
    <source>
        <dbReference type="ARBA" id="ARBA00023235"/>
    </source>
</evidence>
<keyword evidence="2 12" id="KW-0235">DNA replication</keyword>
<comment type="subunit">
    <text evidence="12">Component of the replication restart primosome.</text>
</comment>
<dbReference type="InterPro" id="IPR005259">
    <property type="entry name" value="PriA"/>
</dbReference>
<keyword evidence="6 12" id="KW-0347">Helicase</keyword>
<dbReference type="InterPro" id="IPR014001">
    <property type="entry name" value="Helicase_ATP-bd"/>
</dbReference>
<proteinExistence type="inferred from homology"/>
<dbReference type="SMART" id="SM00490">
    <property type="entry name" value="HELICc"/>
    <property type="match status" value="1"/>
</dbReference>
<dbReference type="EC" id="5.6.2.4" evidence="12"/>
<dbReference type="GO" id="GO:0006302">
    <property type="term" value="P:double-strand break repair"/>
    <property type="evidence" value="ECO:0007669"/>
    <property type="project" value="InterPro"/>
</dbReference>
<evidence type="ECO:0000256" key="12">
    <source>
        <dbReference type="HAMAP-Rule" id="MF_00983"/>
    </source>
</evidence>
<comment type="function">
    <text evidence="12">Initiates the restart of stalled replication forks, which reloads the replicative helicase on sites other than the origin of replication. Recognizes and binds to abandoned replication forks and remodels them to uncover a helicase loading site. Promotes assembly of the primosome at these replication forks.</text>
</comment>
<dbReference type="Pfam" id="PF18319">
    <property type="entry name" value="Zn_ribbon_PriA"/>
    <property type="match status" value="1"/>
</dbReference>
<comment type="catalytic activity">
    <reaction evidence="11 12">
        <text>ATP + H2O = ADP + phosphate + H(+)</text>
        <dbReference type="Rhea" id="RHEA:13065"/>
        <dbReference type="ChEBI" id="CHEBI:15377"/>
        <dbReference type="ChEBI" id="CHEBI:15378"/>
        <dbReference type="ChEBI" id="CHEBI:30616"/>
        <dbReference type="ChEBI" id="CHEBI:43474"/>
        <dbReference type="ChEBI" id="CHEBI:456216"/>
        <dbReference type="EC" id="5.6.2.4"/>
    </reaction>
</comment>
<dbReference type="PROSITE" id="PS51192">
    <property type="entry name" value="HELICASE_ATP_BIND_1"/>
    <property type="match status" value="1"/>
</dbReference>
<dbReference type="NCBIfam" id="TIGR00595">
    <property type="entry name" value="priA"/>
    <property type="match status" value="1"/>
</dbReference>
<dbReference type="GO" id="GO:0003677">
    <property type="term" value="F:DNA binding"/>
    <property type="evidence" value="ECO:0007669"/>
    <property type="project" value="UniProtKB-UniRule"/>
</dbReference>
<feature type="domain" description="Helicase ATP-binding" evidence="13">
    <location>
        <begin position="225"/>
        <end position="394"/>
    </location>
</feature>
<protein>
    <recommendedName>
        <fullName evidence="12">Replication restart protein PriA</fullName>
    </recommendedName>
    <alternativeName>
        <fullName evidence="12">ATP-dependent DNA helicase PriA</fullName>
        <ecNumber evidence="12">5.6.2.4</ecNumber>
    </alternativeName>
    <alternativeName>
        <fullName evidence="12">DNA 3'-5' helicase PriA</fullName>
    </alternativeName>
</protein>
<dbReference type="InterPro" id="IPR040498">
    <property type="entry name" value="PriA_CRR"/>
</dbReference>
<feature type="binding site" evidence="12">
    <location>
        <position position="500"/>
    </location>
    <ligand>
        <name>Zn(2+)</name>
        <dbReference type="ChEBI" id="CHEBI:29105"/>
        <label>1</label>
    </ligand>
</feature>
<dbReference type="InterPro" id="IPR011545">
    <property type="entry name" value="DEAD/DEAH_box_helicase_dom"/>
</dbReference>
<dbReference type="GO" id="GO:0006270">
    <property type="term" value="P:DNA replication initiation"/>
    <property type="evidence" value="ECO:0007669"/>
    <property type="project" value="TreeGrafter"/>
</dbReference>